<dbReference type="AlphaFoldDB" id="Q657B7"/>
<feature type="compositionally biased region" description="Basic and acidic residues" evidence="1">
    <location>
        <begin position="37"/>
        <end position="47"/>
    </location>
</feature>
<protein>
    <submittedName>
        <fullName evidence="2">Uncharacterized protein B1129G05.13</fullName>
    </submittedName>
</protein>
<proteinExistence type="predicted"/>
<accession>Q657B7</accession>
<dbReference type="EMBL" id="AP003308">
    <property type="protein sequence ID" value="BAD45093.1"/>
    <property type="molecule type" value="Genomic_DNA"/>
</dbReference>
<reference evidence="2" key="1">
    <citation type="journal article" date="2002" name="Nature">
        <title>The genome sequence and structure of rice chromosome 1.</title>
        <authorList>
            <person name="Sasaki T."/>
            <person name="Matsumoto T."/>
            <person name="Yamamoto K."/>
            <person name="Sakata K."/>
            <person name="Baba T."/>
            <person name="Katayose Y."/>
            <person name="Wu J."/>
            <person name="Niimura Y."/>
            <person name="Cheng Z."/>
            <person name="Nagamura Y."/>
            <person name="Antonio B.A."/>
            <person name="Kanamori H."/>
            <person name="Hosokawa S."/>
            <person name="Masukawa M."/>
            <person name="Arikawa K."/>
            <person name="Chiden Y."/>
            <person name="Hayashi M."/>
            <person name="Okamoto M."/>
            <person name="Ando T."/>
            <person name="Aoki H."/>
            <person name="Arita K."/>
            <person name="Hamada M."/>
            <person name="Harada C."/>
            <person name="Hijishita S."/>
            <person name="Honda M."/>
            <person name="Ichikawa Y."/>
            <person name="Idonuma A."/>
            <person name="Iijima M."/>
            <person name="Ikeda M."/>
            <person name="Ikeno M."/>
            <person name="Itoh S."/>
            <person name="Itoh T."/>
            <person name="Itoh Y."/>
            <person name="Itoh Y."/>
            <person name="Iwabuchi A."/>
            <person name="Kamiya K."/>
            <person name="Karasawa W."/>
            <person name="Katagiri S."/>
            <person name="Kikuta A."/>
            <person name="Kobayashi N."/>
            <person name="Kono I."/>
            <person name="Machita K."/>
            <person name="Maehara T."/>
            <person name="Mizuno H."/>
            <person name="Mizubayashi T."/>
            <person name="Mukai Y."/>
            <person name="Nagasaki H."/>
            <person name="Nakashima M."/>
            <person name="Nakama Y."/>
            <person name="Nakamichi Y."/>
            <person name="Nakamura M."/>
            <person name="Namiki N."/>
            <person name="Negishi M."/>
            <person name="Ohta I."/>
            <person name="Ono N."/>
            <person name="Saji S."/>
            <person name="Sakai K."/>
            <person name="Shibata M."/>
            <person name="Shimokawa T."/>
            <person name="Shomura A."/>
            <person name="Song J."/>
            <person name="Takazaki Y."/>
            <person name="Terasawa K."/>
            <person name="Tsuji K."/>
            <person name="Waki K."/>
            <person name="Yamagata H."/>
            <person name="Yamane H."/>
            <person name="Yoshiki S."/>
            <person name="Yoshihara R."/>
            <person name="Yukawa K."/>
            <person name="Zhong H."/>
            <person name="Iwama H."/>
            <person name="Endo T."/>
            <person name="Ito H."/>
            <person name="Hahn J.H."/>
            <person name="Kim H.I."/>
            <person name="Eun M.Y."/>
            <person name="Yano M."/>
            <person name="Jiang J."/>
            <person name="Gojobori T."/>
        </authorList>
    </citation>
    <scope>NUCLEOTIDE SEQUENCE [LARGE SCALE GENOMIC DNA]</scope>
</reference>
<sequence>MRVVLLFRRRRCQGSVGANGRATDWSQLDAGSAIRAGRGDTGGDHRRLSPHRRLAPSSTSPPPEQTAGNRAAARKSAVGPSFSLEGAGRCPRPRPVGGGDGAVASASASGRRARRAEATGCGTAGRRRLGAERGRRRRRQIWRPSPNPAVRPPPGTTAAPKEAGKGDAGGGKGGAAATALPRVASPIRAGGEWSAPGRRGNRQAGAASRWTGDGSGGSLPSWSRRCRRRLSSVGVGFGNAAAARPSWSSPVPGWIWPSAARFVASTPDGSWSVGRLRVDGKRGGGSLAASLLLGRGLLPVVGLVVVDGQRCADVEMAGRRLVLA</sequence>
<feature type="region of interest" description="Disordered" evidence="1">
    <location>
        <begin position="32"/>
        <end position="223"/>
    </location>
</feature>
<organism evidence="2">
    <name type="scientific">Oryza sativa subsp. japonica</name>
    <name type="common">Rice</name>
    <dbReference type="NCBI Taxonomy" id="39947"/>
    <lineage>
        <taxon>Eukaryota</taxon>
        <taxon>Viridiplantae</taxon>
        <taxon>Streptophyta</taxon>
        <taxon>Embryophyta</taxon>
        <taxon>Tracheophyta</taxon>
        <taxon>Spermatophyta</taxon>
        <taxon>Magnoliopsida</taxon>
        <taxon>Liliopsida</taxon>
        <taxon>Poales</taxon>
        <taxon>Poaceae</taxon>
        <taxon>BOP clade</taxon>
        <taxon>Oryzoideae</taxon>
        <taxon>Oryzeae</taxon>
        <taxon>Oryzinae</taxon>
        <taxon>Oryza</taxon>
        <taxon>Oryza sativa</taxon>
    </lineage>
</organism>
<evidence type="ECO:0000256" key="1">
    <source>
        <dbReference type="SAM" id="MobiDB-lite"/>
    </source>
</evidence>
<gene>
    <name evidence="2" type="primary">B1129G05.13</name>
</gene>
<dbReference type="Proteomes" id="UP000817658">
    <property type="component" value="Chromosome 1"/>
</dbReference>
<name>Q657B7_ORYSJ</name>
<evidence type="ECO:0000313" key="2">
    <source>
        <dbReference type="EMBL" id="BAD45093.1"/>
    </source>
</evidence>
<feature type="compositionally biased region" description="Pro residues" evidence="1">
    <location>
        <begin position="145"/>
        <end position="155"/>
    </location>
</feature>